<protein>
    <submittedName>
        <fullName evidence="2">Uncharacterized protein</fullName>
    </submittedName>
</protein>
<keyword evidence="3" id="KW-1185">Reference proteome</keyword>
<gene>
    <name evidence="2" type="ORF">RHSIM_Rhsim07G0238500</name>
</gene>
<name>A0A834LH30_RHOSS</name>
<feature type="region of interest" description="Disordered" evidence="1">
    <location>
        <begin position="1"/>
        <end position="29"/>
    </location>
</feature>
<comment type="caution">
    <text evidence="2">The sequence shown here is derived from an EMBL/GenBank/DDBJ whole genome shotgun (WGS) entry which is preliminary data.</text>
</comment>
<reference evidence="2" key="1">
    <citation type="submission" date="2019-11" db="EMBL/GenBank/DDBJ databases">
        <authorList>
            <person name="Liu Y."/>
            <person name="Hou J."/>
            <person name="Li T.-Q."/>
            <person name="Guan C.-H."/>
            <person name="Wu X."/>
            <person name="Wu H.-Z."/>
            <person name="Ling F."/>
            <person name="Zhang R."/>
            <person name="Shi X.-G."/>
            <person name="Ren J.-P."/>
            <person name="Chen E.-F."/>
            <person name="Sun J.-M."/>
        </authorList>
    </citation>
    <scope>NUCLEOTIDE SEQUENCE</scope>
    <source>
        <strain evidence="2">Adult_tree_wgs_1</strain>
        <tissue evidence="2">Leaves</tissue>
    </source>
</reference>
<organism evidence="2 3">
    <name type="scientific">Rhododendron simsii</name>
    <name type="common">Sims's rhododendron</name>
    <dbReference type="NCBI Taxonomy" id="118357"/>
    <lineage>
        <taxon>Eukaryota</taxon>
        <taxon>Viridiplantae</taxon>
        <taxon>Streptophyta</taxon>
        <taxon>Embryophyta</taxon>
        <taxon>Tracheophyta</taxon>
        <taxon>Spermatophyta</taxon>
        <taxon>Magnoliopsida</taxon>
        <taxon>eudicotyledons</taxon>
        <taxon>Gunneridae</taxon>
        <taxon>Pentapetalae</taxon>
        <taxon>asterids</taxon>
        <taxon>Ericales</taxon>
        <taxon>Ericaceae</taxon>
        <taxon>Ericoideae</taxon>
        <taxon>Rhodoreae</taxon>
        <taxon>Rhododendron</taxon>
    </lineage>
</organism>
<dbReference type="AlphaFoldDB" id="A0A834LH30"/>
<sequence length="91" mass="10341">MFKPLADLDSVEPKTGQSSQESEESVNKPKYSIADSAAKLAELPGITIGDPLYMFVIDHLRINLTRRLIFMEISNDKQSLSYLNYVREKYA</sequence>
<accession>A0A834LH30</accession>
<proteinExistence type="predicted"/>
<evidence type="ECO:0000313" key="2">
    <source>
        <dbReference type="EMBL" id="KAF7139366.1"/>
    </source>
</evidence>
<evidence type="ECO:0000313" key="3">
    <source>
        <dbReference type="Proteomes" id="UP000626092"/>
    </source>
</evidence>
<dbReference type="Proteomes" id="UP000626092">
    <property type="component" value="Unassembled WGS sequence"/>
</dbReference>
<evidence type="ECO:0000256" key="1">
    <source>
        <dbReference type="SAM" id="MobiDB-lite"/>
    </source>
</evidence>
<dbReference type="EMBL" id="WJXA01000007">
    <property type="protein sequence ID" value="KAF7139366.1"/>
    <property type="molecule type" value="Genomic_DNA"/>
</dbReference>